<dbReference type="Pfam" id="PF00342">
    <property type="entry name" value="PGI"/>
    <property type="match status" value="1"/>
</dbReference>
<evidence type="ECO:0000256" key="8">
    <source>
        <dbReference type="RuleBase" id="RU000612"/>
    </source>
</evidence>
<name>A0ABV6PSP0_9BURK</name>
<dbReference type="PROSITE" id="PS51463">
    <property type="entry name" value="P_GLUCOSE_ISOMERASE_3"/>
    <property type="match status" value="1"/>
</dbReference>
<dbReference type="InterPro" id="IPR023096">
    <property type="entry name" value="G6P_Isomerase_C"/>
</dbReference>
<dbReference type="InterPro" id="IPR018189">
    <property type="entry name" value="Phosphoglucose_isomerase_CS"/>
</dbReference>
<keyword evidence="4 7" id="KW-0324">Glycolysis</keyword>
<sequence>MGVWHERPRCDEAPAWALLRSHFQQAFTGPQAFDLRRAFEQDAGRFAAFGLDAPSLFADLSKNLIDRTAQRLLTELARECGVEAHRDAMLRGERINTSEDRPVTHVQWRSESNRPVTGTDQAQSAIKSIVDVPPDVQASRHAMLELAEAVRADAGISDVVHIGIGGSDLGPRVVVQALRASGCVSGPRLHFVANMDGHELAAVLAPLQAARTLFIVASKTFGTAETLRNAQSARDWFVAQGGGEVARHFVAVSANRAAAAAFGAGRCLGFDEGVGGRFSLWSPIGLPIAIAIGRAGFEQLLAGARALDEHFAGAPLERNLPVQLALLDLWYRNFHGLASRCVAPYHHGLRGLPAWLQQLEMESNGKGVDARGRPLGFASAPVTWGQAGSNGQHAFFQMLHQGSDVIPVEFVLVRDDAHGLPGHHDKLLANALAQARALMCGQAGDAPERHFPGNRPSTVLLLPDLSPHSLGALLSLYEHRTFVLGSLWGLNSFDQWGVELGKRHAGAIEAALQAHTEGSTLDASTAGLLARLRQP</sequence>
<comment type="pathway">
    <text evidence="1 7 8">Carbohydrate degradation; glycolysis; D-glyceraldehyde 3-phosphate and glycerone phosphate from D-glucose: step 2/4.</text>
</comment>
<dbReference type="PANTHER" id="PTHR11469:SF1">
    <property type="entry name" value="GLUCOSE-6-PHOSPHATE ISOMERASE"/>
    <property type="match status" value="1"/>
</dbReference>
<comment type="caution">
    <text evidence="9">The sequence shown here is derived from an EMBL/GenBank/DDBJ whole genome shotgun (WGS) entry which is preliminary data.</text>
</comment>
<comment type="catalytic activity">
    <reaction evidence="6 7 8">
        <text>alpha-D-glucose 6-phosphate = beta-D-fructose 6-phosphate</text>
        <dbReference type="Rhea" id="RHEA:11816"/>
        <dbReference type="ChEBI" id="CHEBI:57634"/>
        <dbReference type="ChEBI" id="CHEBI:58225"/>
        <dbReference type="EC" id="5.3.1.9"/>
    </reaction>
</comment>
<dbReference type="InterPro" id="IPR046348">
    <property type="entry name" value="SIS_dom_sf"/>
</dbReference>
<dbReference type="Proteomes" id="UP001589834">
    <property type="component" value="Unassembled WGS sequence"/>
</dbReference>
<organism evidence="9 10">
    <name type="scientific">Ottowia pentelensis</name>
    <dbReference type="NCBI Taxonomy" id="511108"/>
    <lineage>
        <taxon>Bacteria</taxon>
        <taxon>Pseudomonadati</taxon>
        <taxon>Pseudomonadota</taxon>
        <taxon>Betaproteobacteria</taxon>
        <taxon>Burkholderiales</taxon>
        <taxon>Comamonadaceae</taxon>
        <taxon>Ottowia</taxon>
    </lineage>
</organism>
<evidence type="ECO:0000313" key="10">
    <source>
        <dbReference type="Proteomes" id="UP001589834"/>
    </source>
</evidence>
<keyword evidence="3 7" id="KW-0312">Gluconeogenesis</keyword>
<dbReference type="RefSeq" id="WP_377482587.1">
    <property type="nucleotide sequence ID" value="NZ_JBHLTN010000018.1"/>
</dbReference>
<feature type="active site" evidence="7">
    <location>
        <position position="502"/>
    </location>
</feature>
<comment type="function">
    <text evidence="7">Catalyzes the reversible isomerization of glucose-6-phosphate to fructose-6-phosphate.</text>
</comment>
<dbReference type="GO" id="GO:0004347">
    <property type="term" value="F:glucose-6-phosphate isomerase activity"/>
    <property type="evidence" value="ECO:0007669"/>
    <property type="project" value="UniProtKB-EC"/>
</dbReference>
<feature type="active site" description="Proton donor" evidence="7">
    <location>
        <position position="362"/>
    </location>
</feature>
<dbReference type="SUPFAM" id="SSF53697">
    <property type="entry name" value="SIS domain"/>
    <property type="match status" value="1"/>
</dbReference>
<dbReference type="Gene3D" id="1.10.1390.10">
    <property type="match status" value="1"/>
</dbReference>
<comment type="subcellular location">
    <subcellularLocation>
        <location evidence="7">Cytoplasm</location>
    </subcellularLocation>
</comment>
<protein>
    <recommendedName>
        <fullName evidence="7">Glucose-6-phosphate isomerase</fullName>
        <shortName evidence="7">GPI</shortName>
        <ecNumber evidence="7">5.3.1.9</ecNumber>
    </recommendedName>
    <alternativeName>
        <fullName evidence="7">Phosphoglucose isomerase</fullName>
        <shortName evidence="7">PGI</shortName>
    </alternativeName>
    <alternativeName>
        <fullName evidence="7">Phosphohexose isomerase</fullName>
        <shortName evidence="7">PHI</shortName>
    </alternativeName>
</protein>
<dbReference type="PROSITE" id="PS00174">
    <property type="entry name" value="P_GLUCOSE_ISOMERASE_2"/>
    <property type="match status" value="1"/>
</dbReference>
<dbReference type="NCBIfam" id="NF001211">
    <property type="entry name" value="PRK00179.1"/>
    <property type="match status" value="1"/>
</dbReference>
<dbReference type="InterPro" id="IPR001672">
    <property type="entry name" value="G6P_Isomerase"/>
</dbReference>
<evidence type="ECO:0000313" key="9">
    <source>
        <dbReference type="EMBL" id="MFC0592835.1"/>
    </source>
</evidence>
<gene>
    <name evidence="7 9" type="primary">pgi</name>
    <name evidence="9" type="ORF">ACFFGG_09720</name>
</gene>
<proteinExistence type="inferred from homology"/>
<dbReference type="CDD" id="cd05015">
    <property type="entry name" value="SIS_PGI_1"/>
    <property type="match status" value="1"/>
</dbReference>
<dbReference type="InterPro" id="IPR035482">
    <property type="entry name" value="SIS_PGI_2"/>
</dbReference>
<dbReference type="InterPro" id="IPR035476">
    <property type="entry name" value="SIS_PGI_1"/>
</dbReference>
<keyword evidence="10" id="KW-1185">Reference proteome</keyword>
<dbReference type="Gene3D" id="3.40.50.10490">
    <property type="entry name" value="Glucose-6-phosphate isomerase like protein, domain 1"/>
    <property type="match status" value="2"/>
</dbReference>
<reference evidence="9 10" key="1">
    <citation type="submission" date="2024-09" db="EMBL/GenBank/DDBJ databases">
        <authorList>
            <person name="Sun Q."/>
            <person name="Mori K."/>
        </authorList>
    </citation>
    <scope>NUCLEOTIDE SEQUENCE [LARGE SCALE GENOMIC DNA]</scope>
    <source>
        <strain evidence="9 10">NCAIM B.02336</strain>
    </source>
</reference>
<dbReference type="HAMAP" id="MF_00473">
    <property type="entry name" value="G6P_isomerase"/>
    <property type="match status" value="1"/>
</dbReference>
<evidence type="ECO:0000256" key="6">
    <source>
        <dbReference type="ARBA" id="ARBA00029321"/>
    </source>
</evidence>
<keyword evidence="7" id="KW-0963">Cytoplasm</keyword>
<dbReference type="EC" id="5.3.1.9" evidence="7"/>
<dbReference type="CDD" id="cd05016">
    <property type="entry name" value="SIS_PGI_2"/>
    <property type="match status" value="1"/>
</dbReference>
<comment type="similarity">
    <text evidence="2 7 8">Belongs to the GPI family.</text>
</comment>
<evidence type="ECO:0000256" key="4">
    <source>
        <dbReference type="ARBA" id="ARBA00023152"/>
    </source>
</evidence>
<evidence type="ECO:0000256" key="1">
    <source>
        <dbReference type="ARBA" id="ARBA00004926"/>
    </source>
</evidence>
<dbReference type="PANTHER" id="PTHR11469">
    <property type="entry name" value="GLUCOSE-6-PHOSPHATE ISOMERASE"/>
    <property type="match status" value="1"/>
</dbReference>
<dbReference type="PRINTS" id="PR00662">
    <property type="entry name" value="G6PISOMERASE"/>
</dbReference>
<evidence type="ECO:0000256" key="5">
    <source>
        <dbReference type="ARBA" id="ARBA00023235"/>
    </source>
</evidence>
<dbReference type="EMBL" id="JBHLTN010000018">
    <property type="protein sequence ID" value="MFC0592835.1"/>
    <property type="molecule type" value="Genomic_DNA"/>
</dbReference>
<feature type="active site" evidence="7">
    <location>
        <position position="393"/>
    </location>
</feature>
<evidence type="ECO:0000256" key="2">
    <source>
        <dbReference type="ARBA" id="ARBA00006604"/>
    </source>
</evidence>
<comment type="pathway">
    <text evidence="7">Carbohydrate biosynthesis; gluconeogenesis.</text>
</comment>
<evidence type="ECO:0000256" key="3">
    <source>
        <dbReference type="ARBA" id="ARBA00022432"/>
    </source>
</evidence>
<evidence type="ECO:0000256" key="7">
    <source>
        <dbReference type="HAMAP-Rule" id="MF_00473"/>
    </source>
</evidence>
<accession>A0ABV6PSP0</accession>
<dbReference type="PROSITE" id="PS00765">
    <property type="entry name" value="P_GLUCOSE_ISOMERASE_1"/>
    <property type="match status" value="1"/>
</dbReference>
<keyword evidence="5 7" id="KW-0413">Isomerase</keyword>